<dbReference type="PANTHER" id="PTHR36091:SF2">
    <property type="entry name" value="AMINOGLYCOSIDE PHOSPHOTRANSFERASE DOMAIN-CONTAINING PROTEIN"/>
    <property type="match status" value="1"/>
</dbReference>
<accession>A0A162IDH7</accession>
<evidence type="ECO:0000313" key="3">
    <source>
        <dbReference type="Proteomes" id="UP000242877"/>
    </source>
</evidence>
<dbReference type="PANTHER" id="PTHR36091">
    <property type="entry name" value="ALTERED INHERITANCE OF MITOCHONDRIA PROTEIN 9, MITOCHONDRIAL"/>
    <property type="match status" value="1"/>
</dbReference>
<gene>
    <name evidence="2" type="ORF">AAP_03072</name>
</gene>
<dbReference type="Pfam" id="PF01636">
    <property type="entry name" value="APH"/>
    <property type="match status" value="1"/>
</dbReference>
<sequence length="585" mass="66204">MSAYSSVSLTPALNLVRAAARTPAVGGCLRLGAAYLARRGISSAIKEDLSSFTRGRFITDEKSNLEKRRIQFNLDALRSAAAAATGSRECVDIMKFPEGNFNKAFLLKMDDGKEVVAKLPNPNAGIPRLTTASEVASMDFFKRVTKTPVPQVLDYRTNSENPVGSEYIIMEKVRGVVLSSVWRGLPLETKKKIISKLLKYHQAWSDITFEEYGSLYFPEDLGIKPEGLPGVSYTQDGHSIRNTRYVVGPAVGREWTSEGKYDLALDRGPFRTFLDYKKAALEREKNAIITLDGAYPKQTGMICGPPPFYLPTSDKKLKALQEYEELLNHRDVLFPEDTSDLFKGHIWHNDMHTENIFIDPEDPTTITGIVDWQSSQIAPLIDHCLDPHLLGYGGLDVGQSPVSLPLPENMNTWNSGERASFEDRALMNSWRSGVKKNIIKQHRALAFKETTTGRIFHLARHLLGPSEAHLAVWLKFLRDDWHDANGDKDKEFPVHFSPLRLQEIRSDLRRAGFSIDITSDLRRRMKMRLGEDLWPDSGIIQSDRFDEVREALDTLKKEIMDEHFPLDSDASTAKDRETFEREWPF</sequence>
<reference evidence="2 3" key="1">
    <citation type="journal article" date="2016" name="Genome Biol. Evol.">
        <title>Divergent and convergent evolution of fungal pathogenicity.</title>
        <authorList>
            <person name="Shang Y."/>
            <person name="Xiao G."/>
            <person name="Zheng P."/>
            <person name="Cen K."/>
            <person name="Zhan S."/>
            <person name="Wang C."/>
        </authorList>
    </citation>
    <scope>NUCLEOTIDE SEQUENCE [LARGE SCALE GENOMIC DNA]</scope>
    <source>
        <strain evidence="2 3">ARSEF 7405</strain>
    </source>
</reference>
<dbReference type="GO" id="GO:0005739">
    <property type="term" value="C:mitochondrion"/>
    <property type="evidence" value="ECO:0007669"/>
    <property type="project" value="TreeGrafter"/>
</dbReference>
<proteinExistence type="predicted"/>
<feature type="domain" description="Aminoglycoside phosphotransferase" evidence="1">
    <location>
        <begin position="320"/>
        <end position="380"/>
    </location>
</feature>
<dbReference type="Gene3D" id="3.90.1200.10">
    <property type="match status" value="1"/>
</dbReference>
<dbReference type="Gene3D" id="3.30.200.20">
    <property type="entry name" value="Phosphorylase Kinase, domain 1"/>
    <property type="match status" value="1"/>
</dbReference>
<evidence type="ECO:0000313" key="2">
    <source>
        <dbReference type="EMBL" id="KZZ91853.1"/>
    </source>
</evidence>
<dbReference type="InterPro" id="IPR011009">
    <property type="entry name" value="Kinase-like_dom_sf"/>
</dbReference>
<dbReference type="InterPro" id="IPR051035">
    <property type="entry name" value="Mito_inheritance_9"/>
</dbReference>
<keyword evidence="3" id="KW-1185">Reference proteome</keyword>
<dbReference type="OrthoDB" id="2831558at2759"/>
<dbReference type="GO" id="GO:0016301">
    <property type="term" value="F:kinase activity"/>
    <property type="evidence" value="ECO:0007669"/>
    <property type="project" value="UniProtKB-KW"/>
</dbReference>
<keyword evidence="2" id="KW-0418">Kinase</keyword>
<comment type="caution">
    <text evidence="2">The sequence shown here is derived from an EMBL/GenBank/DDBJ whole genome shotgun (WGS) entry which is preliminary data.</text>
</comment>
<dbReference type="EMBL" id="AZGZ01000012">
    <property type="protein sequence ID" value="KZZ91853.1"/>
    <property type="molecule type" value="Genomic_DNA"/>
</dbReference>
<evidence type="ECO:0000259" key="1">
    <source>
        <dbReference type="Pfam" id="PF01636"/>
    </source>
</evidence>
<protein>
    <submittedName>
        <fullName evidence="2">Protein kinase-like domain protein</fullName>
    </submittedName>
</protein>
<name>A0A162IDH7_9EURO</name>
<dbReference type="VEuPathDB" id="FungiDB:AAP_03072"/>
<dbReference type="InterPro" id="IPR002575">
    <property type="entry name" value="Aminoglycoside_PTrfase"/>
</dbReference>
<dbReference type="AlphaFoldDB" id="A0A162IDH7"/>
<dbReference type="Proteomes" id="UP000242877">
    <property type="component" value="Unassembled WGS sequence"/>
</dbReference>
<keyword evidence="2" id="KW-0808">Transferase</keyword>
<organism evidence="2 3">
    <name type="scientific">Ascosphaera apis ARSEF 7405</name>
    <dbReference type="NCBI Taxonomy" id="392613"/>
    <lineage>
        <taxon>Eukaryota</taxon>
        <taxon>Fungi</taxon>
        <taxon>Dikarya</taxon>
        <taxon>Ascomycota</taxon>
        <taxon>Pezizomycotina</taxon>
        <taxon>Eurotiomycetes</taxon>
        <taxon>Eurotiomycetidae</taxon>
        <taxon>Onygenales</taxon>
        <taxon>Ascosphaeraceae</taxon>
        <taxon>Ascosphaera</taxon>
    </lineage>
</organism>
<dbReference type="SUPFAM" id="SSF56112">
    <property type="entry name" value="Protein kinase-like (PK-like)"/>
    <property type="match status" value="1"/>
</dbReference>